<evidence type="ECO:0000313" key="3">
    <source>
        <dbReference type="Proteomes" id="UP000019116"/>
    </source>
</evidence>
<dbReference type="EnsemblPlants" id="TraesCS2D02G192600.1">
    <property type="protein sequence ID" value="TraesCS2D02G192600.1"/>
    <property type="gene ID" value="TraesCS2D02G192600"/>
</dbReference>
<dbReference type="Proteomes" id="UP000019116">
    <property type="component" value="Chromosome 2D"/>
</dbReference>
<evidence type="ECO:0000256" key="1">
    <source>
        <dbReference type="SAM" id="Phobius"/>
    </source>
</evidence>
<gene>
    <name evidence="2" type="primary">LOC123052222</name>
</gene>
<protein>
    <submittedName>
        <fullName evidence="2">Uncharacterized protein</fullName>
    </submittedName>
</protein>
<feature type="transmembrane region" description="Helical" evidence="1">
    <location>
        <begin position="26"/>
        <end position="45"/>
    </location>
</feature>
<accession>A0A1D5V0I3</accession>
<dbReference type="Gramene" id="TraesRN2D0100430700.1">
    <property type="protein sequence ID" value="TraesRN2D0100430700.1"/>
    <property type="gene ID" value="TraesRN2D0100430700"/>
</dbReference>
<reference evidence="2" key="2">
    <citation type="submission" date="2018-10" db="UniProtKB">
        <authorList>
            <consortium name="EnsemblPlants"/>
        </authorList>
    </citation>
    <scope>IDENTIFICATION</scope>
</reference>
<dbReference type="Gramene" id="TraesSYM2D03G01157280.1">
    <property type="protein sequence ID" value="TraesSYM2D03G01157280.1"/>
    <property type="gene ID" value="TraesSYM2D03G01157280"/>
</dbReference>
<dbReference type="GeneID" id="123052222"/>
<reference evidence="2" key="1">
    <citation type="submission" date="2018-08" db="EMBL/GenBank/DDBJ databases">
        <authorList>
            <person name="Rossello M."/>
        </authorList>
    </citation>
    <scope>NUCLEOTIDE SEQUENCE [LARGE SCALE GENOMIC DNA]</scope>
    <source>
        <strain evidence="2">cv. Chinese Spring</strain>
    </source>
</reference>
<dbReference type="AlphaFoldDB" id="A0A1D5V0I3"/>
<name>A0A1D5V0I3_WHEAT</name>
<evidence type="ECO:0000313" key="2">
    <source>
        <dbReference type="EnsemblPlants" id="TraesCS2D02G192600.1"/>
    </source>
</evidence>
<keyword evidence="3" id="KW-1185">Reference proteome</keyword>
<proteinExistence type="predicted"/>
<dbReference type="Gramene" id="TraesCS2D03G0400800.1">
    <property type="protein sequence ID" value="TraesCS2D03G0400800.1.CDS"/>
    <property type="gene ID" value="TraesCS2D03G0400800"/>
</dbReference>
<sequence>MDGGLLLGAVGGAARANQNKAKIVKIAVPVLVLAVLAVLVTAAAVSMAPDGPARLHALFCSKNFQVMCVVCQINMGCLFAREAARARTPAARRFWAVGVVACFLELALKLYTIPVVCRAAVEDGA</sequence>
<dbReference type="RefSeq" id="XP_044331274.1">
    <property type="nucleotide sequence ID" value="XM_044475339.1"/>
</dbReference>
<dbReference type="Gramene" id="TraesARI2D03G01158690.1">
    <property type="protein sequence ID" value="TraesARI2D03G01158690.1"/>
    <property type="gene ID" value="TraesARI2D03G01158690"/>
</dbReference>
<keyword evidence="1" id="KW-0812">Transmembrane</keyword>
<keyword evidence="1" id="KW-1133">Transmembrane helix</keyword>
<feature type="transmembrane region" description="Helical" evidence="1">
    <location>
        <begin position="94"/>
        <end position="113"/>
    </location>
</feature>
<dbReference type="Gramene" id="TraesCS2D02G192600.1">
    <property type="protein sequence ID" value="TraesCS2D02G192600.1"/>
    <property type="gene ID" value="TraesCS2D02G192600"/>
</dbReference>
<organism evidence="2">
    <name type="scientific">Triticum aestivum</name>
    <name type="common">Wheat</name>
    <dbReference type="NCBI Taxonomy" id="4565"/>
    <lineage>
        <taxon>Eukaryota</taxon>
        <taxon>Viridiplantae</taxon>
        <taxon>Streptophyta</taxon>
        <taxon>Embryophyta</taxon>
        <taxon>Tracheophyta</taxon>
        <taxon>Spermatophyta</taxon>
        <taxon>Magnoliopsida</taxon>
        <taxon>Liliopsida</taxon>
        <taxon>Poales</taxon>
        <taxon>Poaceae</taxon>
        <taxon>BOP clade</taxon>
        <taxon>Pooideae</taxon>
        <taxon>Triticodae</taxon>
        <taxon>Triticeae</taxon>
        <taxon>Triticinae</taxon>
        <taxon>Triticum</taxon>
    </lineage>
</organism>
<keyword evidence="1" id="KW-0472">Membrane</keyword>